<evidence type="ECO:0000256" key="2">
    <source>
        <dbReference type="ARBA" id="ARBA00009865"/>
    </source>
</evidence>
<dbReference type="InterPro" id="IPR016840">
    <property type="entry name" value="Glyco_hydro_43_endo_a_Ara-ase"/>
</dbReference>
<protein>
    <submittedName>
        <fullName evidence="6">Arabinan endo-1,5-alpha-L-arabinosidase</fullName>
    </submittedName>
</protein>
<dbReference type="EMBL" id="BAABDK010000035">
    <property type="protein sequence ID" value="GAA4055713.1"/>
    <property type="molecule type" value="Genomic_DNA"/>
</dbReference>
<keyword evidence="3 5" id="KW-0378">Hydrolase</keyword>
<dbReference type="Proteomes" id="UP001501469">
    <property type="component" value="Unassembled WGS sequence"/>
</dbReference>
<comment type="pathway">
    <text evidence="1 5">Glycan metabolism; L-arabinan degradation.</text>
</comment>
<accession>A0ABP7UYV5</accession>
<evidence type="ECO:0000256" key="3">
    <source>
        <dbReference type="ARBA" id="ARBA00022801"/>
    </source>
</evidence>
<sequence length="346" mass="38397">MRFHKSTFNTQSFMSVFYRLPWALWLSLFGASVPVAAQVSPAPIPVHDPVLIRQNGTYFLFGTGPGIAVWSSADRQNWKREKPVFAAAPAWATQAVPGFRDNHIWAPDISVHNGVYYLFYSVSAFGKNTSCIGLATSPTLNPAAPNFKWTDHGRVIQSVPGRDLWNAIDPNLIRDEAGRPWLAFGSFWAGIKLVQLRPDLTGPAQPEQWRTLARRPRNPQLNDSLPGDGAIEAPFLFRKGGYYYLFTSFDYCCRGPQSTYKMVVGRAKALTGPYLDKAGLPLEQGGSSLVLQGDKNWYGVGHNAVATFDGTDYLVFHAYDAADKGRSKLRIEPLRWDAAGWPMVAP</sequence>
<dbReference type="PIRSF" id="PIRSF026534">
    <property type="entry name" value="Endo_alpha-L-arabinosidase"/>
    <property type="match status" value="1"/>
</dbReference>
<evidence type="ECO:0000256" key="1">
    <source>
        <dbReference type="ARBA" id="ARBA00004834"/>
    </source>
</evidence>
<organism evidence="6 7">
    <name type="scientific">Hymenobacter glaciei</name>
    <dbReference type="NCBI Taxonomy" id="877209"/>
    <lineage>
        <taxon>Bacteria</taxon>
        <taxon>Pseudomonadati</taxon>
        <taxon>Bacteroidota</taxon>
        <taxon>Cytophagia</taxon>
        <taxon>Cytophagales</taxon>
        <taxon>Hymenobacteraceae</taxon>
        <taxon>Hymenobacter</taxon>
    </lineage>
</organism>
<dbReference type="InterPro" id="IPR006710">
    <property type="entry name" value="Glyco_hydro_43"/>
</dbReference>
<keyword evidence="4 5" id="KW-0326">Glycosidase</keyword>
<proteinExistence type="inferred from homology"/>
<keyword evidence="7" id="KW-1185">Reference proteome</keyword>
<dbReference type="InterPro" id="IPR050727">
    <property type="entry name" value="GH43_arabinanases"/>
</dbReference>
<evidence type="ECO:0000256" key="5">
    <source>
        <dbReference type="PIRNR" id="PIRNR026534"/>
    </source>
</evidence>
<name>A0ABP7UYV5_9BACT</name>
<dbReference type="PANTHER" id="PTHR43301:SF3">
    <property type="entry name" value="ARABINAN ENDO-1,5-ALPHA-L-ARABINOSIDASE A-RELATED"/>
    <property type="match status" value="1"/>
</dbReference>
<gene>
    <name evidence="6" type="ORF">GCM10022409_48740</name>
</gene>
<evidence type="ECO:0000256" key="4">
    <source>
        <dbReference type="ARBA" id="ARBA00023295"/>
    </source>
</evidence>
<evidence type="ECO:0000313" key="7">
    <source>
        <dbReference type="Proteomes" id="UP001501469"/>
    </source>
</evidence>
<comment type="similarity">
    <text evidence="2 5">Belongs to the glycosyl hydrolase 43 family.</text>
</comment>
<reference evidence="7" key="1">
    <citation type="journal article" date="2019" name="Int. J. Syst. Evol. Microbiol.">
        <title>The Global Catalogue of Microorganisms (GCM) 10K type strain sequencing project: providing services to taxonomists for standard genome sequencing and annotation.</title>
        <authorList>
            <consortium name="The Broad Institute Genomics Platform"/>
            <consortium name="The Broad Institute Genome Sequencing Center for Infectious Disease"/>
            <person name="Wu L."/>
            <person name="Ma J."/>
        </authorList>
    </citation>
    <scope>NUCLEOTIDE SEQUENCE [LARGE SCALE GENOMIC DNA]</scope>
    <source>
        <strain evidence="7">JCM 17225</strain>
    </source>
</reference>
<comment type="caution">
    <text evidence="6">The sequence shown here is derived from an EMBL/GenBank/DDBJ whole genome shotgun (WGS) entry which is preliminary data.</text>
</comment>
<dbReference type="SUPFAM" id="SSF75005">
    <property type="entry name" value="Arabinanase/levansucrase/invertase"/>
    <property type="match status" value="1"/>
</dbReference>
<dbReference type="Gene3D" id="2.115.10.20">
    <property type="entry name" value="Glycosyl hydrolase domain, family 43"/>
    <property type="match status" value="1"/>
</dbReference>
<evidence type="ECO:0000313" key="6">
    <source>
        <dbReference type="EMBL" id="GAA4055713.1"/>
    </source>
</evidence>
<dbReference type="Pfam" id="PF04616">
    <property type="entry name" value="Glyco_hydro_43"/>
    <property type="match status" value="1"/>
</dbReference>
<dbReference type="PANTHER" id="PTHR43301">
    <property type="entry name" value="ARABINAN ENDO-1,5-ALPHA-L-ARABINOSIDASE"/>
    <property type="match status" value="1"/>
</dbReference>
<dbReference type="CDD" id="cd18830">
    <property type="entry name" value="GH43_CjArb43A-like"/>
    <property type="match status" value="1"/>
</dbReference>
<dbReference type="InterPro" id="IPR023296">
    <property type="entry name" value="Glyco_hydro_beta-prop_sf"/>
</dbReference>